<keyword evidence="28" id="KW-0519">Myristate</keyword>
<dbReference type="InterPro" id="IPR001676">
    <property type="entry name" value="Picornavirus_capsid"/>
</dbReference>
<evidence type="ECO:0000256" key="62">
    <source>
        <dbReference type="ARBA" id="ARBA00045482"/>
    </source>
</evidence>
<keyword evidence="26" id="KW-0548">Nucleotidyltransferase</keyword>
<feature type="domain" description="Peptidase C3" evidence="70">
    <location>
        <begin position="1667"/>
        <end position="1843"/>
    </location>
</feature>
<evidence type="ECO:0000256" key="45">
    <source>
        <dbReference type="ARBA" id="ARBA00022953"/>
    </source>
</evidence>
<evidence type="ECO:0000256" key="26">
    <source>
        <dbReference type="ARBA" id="ARBA00022695"/>
    </source>
</evidence>
<name>A0AAU6W5Y5_9PICO</name>
<dbReference type="GO" id="GO:0075509">
    <property type="term" value="P:endocytosis involved in viral entry into host cell"/>
    <property type="evidence" value="ECO:0007669"/>
    <property type="project" value="UniProtKB-KW"/>
</dbReference>
<dbReference type="InterPro" id="IPR000199">
    <property type="entry name" value="Peptidase_C3A/C3B_picornavir"/>
</dbReference>
<dbReference type="GO" id="GO:0003723">
    <property type="term" value="F:RNA binding"/>
    <property type="evidence" value="ECO:0007669"/>
    <property type="project" value="UniProtKB-KW"/>
</dbReference>
<comment type="function">
    <text evidence="62">Localizes the viral replication complex to the surface of membranous vesicles. It inhibits host cell endoplasmic reticulum-to-Golgi apparatus transport and causes the disassembly of the Golgi complex, possibly through GBF1 interaction. This would result in depletion of MHC, trail receptors and IFN receptors at the host cell surface. Plays an essential role in viral RNA replication by recruiting ACBD3 and PI4KB at the viral replication sites, thereby allowing the formation of the rearranged membranous structures where viral replication takes place.</text>
</comment>
<dbReference type="Pfam" id="PF00947">
    <property type="entry name" value="Pico_P2A"/>
    <property type="match status" value="1"/>
</dbReference>
<keyword evidence="15" id="KW-1036">Host cytoplasmic vesicle</keyword>
<keyword evidence="20" id="KW-1048">Host nucleus</keyword>
<dbReference type="InterPro" id="IPR014759">
    <property type="entry name" value="Helicase_SF3_ssRNA_vir"/>
</dbReference>
<keyword evidence="12" id="KW-0813">Transport</keyword>
<evidence type="ECO:0000256" key="59">
    <source>
        <dbReference type="ARBA" id="ARBA00024513"/>
    </source>
</evidence>
<evidence type="ECO:0000256" key="14">
    <source>
        <dbReference type="ARBA" id="ARBA00022484"/>
    </source>
</evidence>
<keyword evidence="21" id="KW-0945">Host-virus interaction</keyword>
<dbReference type="PROSITE" id="PS51218">
    <property type="entry name" value="SF3_HELICASE_2"/>
    <property type="match status" value="1"/>
</dbReference>
<dbReference type="InterPro" id="IPR036203">
    <property type="entry name" value="P3A_soluble_dom"/>
</dbReference>
<dbReference type="InterPro" id="IPR033703">
    <property type="entry name" value="Rhv-like"/>
</dbReference>
<dbReference type="SUPFAM" id="SSF89043">
    <property type="entry name" value="Soluble domain of poliovirus core protein 3a"/>
    <property type="match status" value="1"/>
</dbReference>
<dbReference type="InterPro" id="IPR029053">
    <property type="entry name" value="Viral_coat"/>
</dbReference>
<keyword evidence="17" id="KW-0597">Phosphoprotein</keyword>
<evidence type="ECO:0000256" key="61">
    <source>
        <dbReference type="ARBA" id="ARBA00045311"/>
    </source>
</evidence>
<evidence type="ECO:0000256" key="60">
    <source>
        <dbReference type="ARBA" id="ARBA00045131"/>
    </source>
</evidence>
<evidence type="ECO:0000256" key="25">
    <source>
        <dbReference type="ARBA" id="ARBA00022679"/>
    </source>
</evidence>
<evidence type="ECO:0000259" key="68">
    <source>
        <dbReference type="PROSITE" id="PS50507"/>
    </source>
</evidence>
<dbReference type="Pfam" id="PF00910">
    <property type="entry name" value="RNA_helicase"/>
    <property type="match status" value="1"/>
</dbReference>
<comment type="catalytic activity">
    <reaction evidence="66">
        <text>a ribonucleoside 5'-triphosphate + H2O = a ribonucleoside 5'-diphosphate + phosphate + H(+)</text>
        <dbReference type="Rhea" id="RHEA:23680"/>
        <dbReference type="ChEBI" id="CHEBI:15377"/>
        <dbReference type="ChEBI" id="CHEBI:15378"/>
        <dbReference type="ChEBI" id="CHEBI:43474"/>
        <dbReference type="ChEBI" id="CHEBI:57930"/>
        <dbReference type="ChEBI" id="CHEBI:61557"/>
        <dbReference type="EC" id="3.6.1.15"/>
    </reaction>
</comment>
<protein>
    <recommendedName>
        <fullName evidence="11">Genome polyprotein</fullName>
    </recommendedName>
</protein>
<dbReference type="InterPro" id="IPR059138">
    <property type="entry name" value="Pico_VP1"/>
</dbReference>
<evidence type="ECO:0000256" key="65">
    <source>
        <dbReference type="ARBA" id="ARBA00046779"/>
    </source>
</evidence>
<dbReference type="GO" id="GO:0003968">
    <property type="term" value="F:RNA-directed RNA polymerase activity"/>
    <property type="evidence" value="ECO:0007669"/>
    <property type="project" value="UniProtKB-KW"/>
</dbReference>
<evidence type="ECO:0000256" key="63">
    <source>
        <dbReference type="ARBA" id="ARBA00045749"/>
    </source>
</evidence>
<evidence type="ECO:0000256" key="54">
    <source>
        <dbReference type="ARBA" id="ARBA00023255"/>
    </source>
</evidence>
<evidence type="ECO:0000256" key="1">
    <source>
        <dbReference type="ARBA" id="ARBA00001946"/>
    </source>
</evidence>
<dbReference type="GO" id="GO:0005198">
    <property type="term" value="F:structural molecule activity"/>
    <property type="evidence" value="ECO:0007669"/>
    <property type="project" value="InterPro"/>
</dbReference>
<evidence type="ECO:0000256" key="44">
    <source>
        <dbReference type="ARBA" id="ARBA00022890"/>
    </source>
</evidence>
<keyword evidence="27" id="KW-1143">T=pseudo3 icosahedral capsid protein</keyword>
<comment type="function">
    <text evidence="67">Acts as a primer for viral RNA replication and remains covalently bound to viral genomic RNA. VPg is uridylylated prior to priming replication into VPg-pUpU. The oriI viral genomic sequence may act as a template for this. The VPg-pUpU is then used as primer on the genomic RNA poly(A) by the RNA-dependent RNA polymerase to replicate the viral genome. During genome replication, the VPg-RNA linkage is removed by the host TDP2, thereby accelerating replication. During the late stage of the replication cycle, host TDP2 is excluded from sites of viral RNA synthesis and encapsidation, allowing for the generation of progeny virions.</text>
</comment>
<dbReference type="GO" id="GO:0019062">
    <property type="term" value="P:virion attachment to host cell"/>
    <property type="evidence" value="ECO:0007669"/>
    <property type="project" value="UniProtKB-KW"/>
</dbReference>
<dbReference type="InterPro" id="IPR001205">
    <property type="entry name" value="RNA-dir_pol_C"/>
</dbReference>
<dbReference type="GO" id="GO:0052170">
    <property type="term" value="P:symbiont-mediated suppression of host innate immune response"/>
    <property type="evidence" value="ECO:0007669"/>
    <property type="project" value="UniProtKB-KW"/>
</dbReference>
<reference evidence="71" key="2">
    <citation type="journal article" date="2024" name="Viruses">
        <title>Identification and Genomic Characterization of Bovine Boosepivirus A in the United States and Canada.</title>
        <authorList>
            <person name="Savard C."/>
            <person name="Wang L."/>
        </authorList>
    </citation>
    <scope>NUCLEOTIDE SEQUENCE</scope>
    <source>
        <strain evidence="71">IL33712-22</strain>
    </source>
</reference>
<keyword evidence="54" id="KW-1172">Pore-mediated penetration of viral genome into host cell</keyword>
<evidence type="ECO:0000256" key="41">
    <source>
        <dbReference type="ARBA" id="ARBA00022844"/>
    </source>
</evidence>
<dbReference type="GO" id="GO:0003724">
    <property type="term" value="F:RNA helicase activity"/>
    <property type="evidence" value="ECO:0007669"/>
    <property type="project" value="InterPro"/>
</dbReference>
<keyword evidence="33" id="KW-0378">Hydrolase</keyword>
<reference evidence="71" key="1">
    <citation type="submission" date="2023-12" db="EMBL/GenBank/DDBJ databases">
        <authorList>
            <person name="Wang L."/>
        </authorList>
    </citation>
    <scope>NUCLEOTIDE SEQUENCE</scope>
    <source>
        <strain evidence="71">IL33712-22</strain>
    </source>
</reference>
<evidence type="ECO:0000256" key="57">
    <source>
        <dbReference type="ARBA" id="ARBA00023296"/>
    </source>
</evidence>
<evidence type="ECO:0000256" key="31">
    <source>
        <dbReference type="ARBA" id="ARBA00022741"/>
    </source>
</evidence>
<dbReference type="GO" id="GO:0008270">
    <property type="term" value="F:zinc ion binding"/>
    <property type="evidence" value="ECO:0007669"/>
    <property type="project" value="UniProtKB-KW"/>
</dbReference>
<keyword evidence="16" id="KW-0191">Covalent protein-RNA linkage</keyword>
<comment type="function">
    <text evidence="60">Forms an icosahedral capsid of pseudo T=3 symmetry with capsid proteins VP2 and VP3. The capsid is 300 Angstroms in diameter, composed of 60 copies of each capsid protein and enclosing the viral positive strand RNA genome.</text>
</comment>
<keyword evidence="47" id="KW-1182">Viral ion channel</keyword>
<comment type="cofactor">
    <cofactor evidence="1">
        <name>Mg(2+)</name>
        <dbReference type="ChEBI" id="CHEBI:18420"/>
    </cofactor>
</comment>
<dbReference type="InterPro" id="IPR004004">
    <property type="entry name" value="Helic/Pol/Pept_Calicivir-typ"/>
</dbReference>
<dbReference type="SUPFAM" id="SSF88633">
    <property type="entry name" value="Positive stranded ssRNA viruses"/>
    <property type="match status" value="2"/>
</dbReference>
<evidence type="ECO:0000256" key="48">
    <source>
        <dbReference type="ARBA" id="ARBA00023050"/>
    </source>
</evidence>
<evidence type="ECO:0000256" key="64">
    <source>
        <dbReference type="ARBA" id="ARBA00046425"/>
    </source>
</evidence>
<dbReference type="InterPro" id="IPR000605">
    <property type="entry name" value="Helicase_SF3_ssDNA/RNA_vir"/>
</dbReference>
<evidence type="ECO:0000256" key="42">
    <source>
        <dbReference type="ARBA" id="ARBA00022870"/>
    </source>
</evidence>
<evidence type="ECO:0000256" key="34">
    <source>
        <dbReference type="ARBA" id="ARBA00022804"/>
    </source>
</evidence>
<evidence type="ECO:0000256" key="17">
    <source>
        <dbReference type="ARBA" id="ARBA00022553"/>
    </source>
</evidence>
<keyword evidence="25" id="KW-0808">Transferase</keyword>
<accession>A0AAU6W5Y5</accession>
<dbReference type="InterPro" id="IPR007094">
    <property type="entry name" value="RNA-dir_pol_PSvirus"/>
</dbReference>
<evidence type="ECO:0000256" key="38">
    <source>
        <dbReference type="ARBA" id="ARBA00022833"/>
    </source>
</evidence>
<comment type="subunit">
    <text evidence="10">Interacts with protein 3CD.</text>
</comment>
<evidence type="ECO:0000256" key="15">
    <source>
        <dbReference type="ARBA" id="ARBA00022488"/>
    </source>
</evidence>
<keyword evidence="14" id="KW-0696">RNA-directed RNA polymerase</keyword>
<dbReference type="GO" id="GO:0006351">
    <property type="term" value="P:DNA-templated transcription"/>
    <property type="evidence" value="ECO:0007669"/>
    <property type="project" value="InterPro"/>
</dbReference>
<evidence type="ECO:0000256" key="39">
    <source>
        <dbReference type="ARBA" id="ARBA00022840"/>
    </source>
</evidence>
<evidence type="ECO:0000256" key="7">
    <source>
        <dbReference type="ARBA" id="ARBA00008303"/>
    </source>
</evidence>
<evidence type="ECO:0000256" key="52">
    <source>
        <dbReference type="ARBA" id="ARBA00023200"/>
    </source>
</evidence>
<keyword evidence="31" id="KW-0547">Nucleotide-binding</keyword>
<evidence type="ECO:0000256" key="21">
    <source>
        <dbReference type="ARBA" id="ARBA00022581"/>
    </source>
</evidence>
<keyword evidence="58" id="KW-0407">Ion channel</keyword>
<evidence type="ECO:0000256" key="49">
    <source>
        <dbReference type="ARBA" id="ARBA00023065"/>
    </source>
</evidence>
<keyword evidence="45" id="KW-0693">Viral RNA replication</keyword>
<dbReference type="GO" id="GO:0005524">
    <property type="term" value="F:ATP binding"/>
    <property type="evidence" value="ECO:0007669"/>
    <property type="project" value="UniProtKB-KW"/>
</dbReference>
<dbReference type="GO" id="GO:0039618">
    <property type="term" value="C:T=pseudo3 icosahedral viral capsid"/>
    <property type="evidence" value="ECO:0007669"/>
    <property type="project" value="UniProtKB-KW"/>
</dbReference>
<keyword evidence="44" id="KW-1164">Virus endocytosis by host</keyword>
<keyword evidence="19" id="KW-0167">Capsid protein</keyword>
<feature type="domain" description="RdRp catalytic" evidence="68">
    <location>
        <begin position="2076"/>
        <end position="2192"/>
    </location>
</feature>
<dbReference type="GO" id="GO:0039522">
    <property type="term" value="P:symbiont-mediated suppression of host mRNA export from nucleus"/>
    <property type="evidence" value="ECO:0007669"/>
    <property type="project" value="UniProtKB-KW"/>
</dbReference>
<evidence type="ECO:0000256" key="6">
    <source>
        <dbReference type="ARBA" id="ARBA00004328"/>
    </source>
</evidence>
<evidence type="ECO:0000256" key="4">
    <source>
        <dbReference type="ARBA" id="ARBA00004147"/>
    </source>
</evidence>
<keyword evidence="46" id="KW-1190">Host gene expression shutoff by virus</keyword>
<dbReference type="InterPro" id="IPR000081">
    <property type="entry name" value="Peptidase_C3"/>
</dbReference>
<evidence type="ECO:0000256" key="43">
    <source>
        <dbReference type="ARBA" id="ARBA00022884"/>
    </source>
</evidence>
<keyword evidence="29" id="KW-0479">Metal-binding</keyword>
<evidence type="ECO:0000256" key="20">
    <source>
        <dbReference type="ARBA" id="ARBA00022562"/>
    </source>
</evidence>
<feature type="domain" description="SF3 helicase" evidence="69">
    <location>
        <begin position="1316"/>
        <end position="1476"/>
    </location>
</feature>
<sequence length="2311" mass="259299">MSTPVTKQIEATEVYRNTYISIGQHCITVVRIVNDVGHIVLKRTVKFRNTGKNGLHSFRGVSNSKASSGNRTDLITAEGQSVNITNINYYGSNYAAAKGEAELSMDPEKFTKPITDLAAGPALKSPTVEECGYSDRVMQLTAGNSTITTQEAVEAVVAYGEWPKYNPGPGNAVDNPSKPGPSVQRFYTMDSEEWVTNWKGVGYKLPGCLTDLGLFGTNCQYHFLMNSGYCVHVQCNATKFHQGMLLVAAIPEMYLKVDNHGADKIFNIETVETEFNKLYPIHQLTLFPHQMINLRTNNSATLILPYVSANPSENAFTHDIWTVVIIPICPLGYSGSATTTIPITTTIAPMESSFSGLRGNNVLQGVPTFQVPGSGQFITTIRNSGYPIMPHFSESEGHSIPGEVRNLLEVAQVDTFCKIGENGSLYFNVSPGKLDTPIKRWDMSFLNDVFSTTYLARLVKFYSQYRGTVNLTLTFAGPALATGKLLIAYTPPGTEPPNSRVDAMLGTHVIWDIGLQSTIKFAVPYISQTQYRFANQQRTTLSYAGYLSVFYQTGIVVPPSVPNYCPITLMCSAGDDFVMRVATDNAYYQGIDDKLGKVITDKVQTKIESVITGAVSGEGVPSQLSIQTGDAAALTAAETGTSTSANPSILMETREISQTFSRAETSINSFFSRYAKFHSVTLNMNSAGTSFVKVPLYFNDTTTTQLAVRAKYRMFTYIRCHYDVVIILHNEEVARANNLIVTSPQPYNFQCLFSPAGSPQPANWDSPEWAMPTMPAVYFRSTDPYSSFRVPFISPSQAYCSFYDGYTDFNPDTATYGEFPGNYIGDLFIRSLSKYKSGTQDSVAGKWKIICMARPVDVQVWCPRPIVSLKEVSYIDASTRHRIVCVDEETNEQLLIGQGPMGTDLRVQRGRRSKKGFTRTTLRTPYFMPALPNVRQTFDHDNEFHAIPIAKQLWLIPYHLFSVCMEYKKGTEWMPLKWELVKMDVTHDAILLKVEPEFEPVKIAEMADRMITTCRTVNYNYSIKFRYPTIANRITVEATDEIPEHYQYNLIQCEADIPPGWCGSPLYHEGGVVGMATAGGNGMGDFTYISKIPWINQYLPSAEQQGPVEWAKSMVSELGSAFGTSVVDSANQTIRTAVSNMQQVDTSVPVKTIVSLLVKVICAMVLIARSEDRTVTATAVGIMLGIDILTTSPFTWLKNKVREMLGVAHKQGLTDWIKEFNAACTALRGLDWIGEKILKFIEWLKKIFKKEDPERKKFMKQLEELPDLMVKFDEVRRDKSKFPPDYINSLCENFKVLKKGADKFGVERNFATTQILQYYVMAIQLQQSISRSRAEPIAILIHGGPGSGKSLATEVLGRRISQYFQCERPYSLPPDPKHFDGYTGQPVTIMDDVGQNPDGEDLKMFCQMVSTTEFHVPMASLEDKGKPFTSHFVLCSTNMNELRPPTIAEPAALKRRFFLDLEIELQDKFKRSGKLMAFEALEQCTDLHVSHFRKCCPFIDGKAVLFKERGTNVRYSIDGLFKILITEHEARMACTNKVDALFQGGDEWEDLEFVHNLQIRKPIEPRPMPKEVMDLIRANPREEIIQWCADQGYLLPPEQTVSLTRDKVRTIVNDLAIGLTIVSSLVGIATALYFVFKAFASKQGAYETDMVKAPLKKPIKRIVVEQGPLDEFSASIMKRSLFKVTTEKGKFTGLGLFEKYILVPKHATPTSKVSLDGKEHTVLEHIDLHNTSGQLELTVLKVDRPVNFRDVRKFFPSHFSSVKAKLLINSEKFPEMVLDVGRVTMHGYLNLSFKPVYNTCTYLYPTRVGQCGGVCVSEGKIVAMHIGGDGVNGYGAVLTANMFTKIQGHIVEEKPARARVNLPTKTKLHPSIYFDVFEGNKEPSVLHEKDPRLSRYVEFDKTLFSKYKNSEKKLEPTQHMITAVKHYADQVKPIIPPNVTEPLALEEVVYGIENLEGLDLDTSAGYPYVTMGTTKKDLIPPRGQPLTKLQQALDLHGTNLPFVTYLKDELRPAEKVKFGKTRMIECSSLNDTIRMKRIMGRLFQTYHANPGTVTGSAVGCDPDEHWSKFYAEMAPNPLVAFDYSNYDGSLHPVWFECLKLFLKEIGYGEEADECINYICNSTHIYKDKEYNVEGGMPSGCSGTSIFNSIINNIIIRTLILDVYKNIDLDHLRVVAYGDDIIASYPFPLEASCLAEAGSDYGLVMTPPDKSSEFKQIEWDEVTFLKRKFMPDEKYPFLIHPVFPMSEIYESIRWTKSAANLQNHVTSLCHLAWHNGKVIYDEFVGKLRSRPIGRLLTIPSYEVLEQKWFDKF</sequence>
<evidence type="ECO:0000256" key="30">
    <source>
        <dbReference type="ARBA" id="ARBA00022737"/>
    </source>
</evidence>
<dbReference type="Pfam" id="PF02226">
    <property type="entry name" value="Pico_P1A"/>
    <property type="match status" value="1"/>
</dbReference>
<keyword evidence="57" id="KW-1160">Virus entry into host cell</keyword>
<evidence type="ECO:0000256" key="58">
    <source>
        <dbReference type="ARBA" id="ARBA00023303"/>
    </source>
</evidence>
<dbReference type="GO" id="GO:0034220">
    <property type="term" value="P:monoatomic ion transmembrane transport"/>
    <property type="evidence" value="ECO:0007669"/>
    <property type="project" value="UniProtKB-KW"/>
</dbReference>
<keyword evidence="30" id="KW-0677">Repeat</keyword>
<evidence type="ECO:0000256" key="28">
    <source>
        <dbReference type="ARBA" id="ARBA00022707"/>
    </source>
</evidence>
<organism evidence="71">
    <name type="scientific">Bovine boosepivirus</name>
    <dbReference type="NCBI Taxonomy" id="3145025"/>
    <lineage>
        <taxon>Viruses</taxon>
        <taxon>Riboviria</taxon>
        <taxon>Orthornavirae</taxon>
        <taxon>Pisuviricota</taxon>
        <taxon>Pisoniviricetes</taxon>
        <taxon>Picornavirales</taxon>
        <taxon>Picornaviridae</taxon>
        <taxon>Ensavirinae</taxon>
        <taxon>Boosepivirus</taxon>
    </lineage>
</organism>
<dbReference type="GO" id="GO:0004197">
    <property type="term" value="F:cysteine-type endopeptidase activity"/>
    <property type="evidence" value="ECO:0007669"/>
    <property type="project" value="InterPro"/>
</dbReference>
<dbReference type="Gene3D" id="2.40.10.10">
    <property type="entry name" value="Trypsin-like serine proteases"/>
    <property type="match status" value="3"/>
</dbReference>
<comment type="function">
    <text evidence="63">Component of immature procapsids, which is cleaved into capsid proteins VP4 and VP2 after maturation. Allows the capsid to remain inactive before the maturation step.</text>
</comment>
<dbReference type="Gene3D" id="3.30.70.270">
    <property type="match status" value="1"/>
</dbReference>
<dbReference type="InterPro" id="IPR043128">
    <property type="entry name" value="Rev_trsase/Diguanyl_cyclase"/>
</dbReference>
<keyword evidence="39" id="KW-0067">ATP-binding</keyword>
<dbReference type="CDD" id="cd00205">
    <property type="entry name" value="rhv_like"/>
    <property type="match status" value="3"/>
</dbReference>
<dbReference type="InterPro" id="IPR043504">
    <property type="entry name" value="Peptidase_S1_PA_chymotrypsin"/>
</dbReference>
<dbReference type="SUPFAM" id="SSF50494">
    <property type="entry name" value="Trypsin-like serine proteases"/>
    <property type="match status" value="2"/>
</dbReference>
<evidence type="ECO:0000256" key="67">
    <source>
        <dbReference type="ARBA" id="ARBA00054285"/>
    </source>
</evidence>
<evidence type="ECO:0000256" key="27">
    <source>
        <dbReference type="ARBA" id="ARBA00022706"/>
    </source>
</evidence>
<evidence type="ECO:0000256" key="32">
    <source>
        <dbReference type="ARBA" id="ARBA00022771"/>
    </source>
</evidence>
<evidence type="ECO:0000256" key="24">
    <source>
        <dbReference type="ARBA" id="ARBA00022670"/>
    </source>
</evidence>
<comment type="subunit">
    <text evidence="64">Homodimer. Interacts with host GBF1. Interacts (via GOLD domain) with host ACBD3 (via GOLD domain); this interaction allows the formation of a viral protein 3A/ACBD3 heterotetramer with a 2:2 stoichiometry, which will stimulate the recruitment of host PI4KB in order to synthesize PI4P at the viral RNA replication sites.</text>
</comment>
<evidence type="ECO:0000256" key="12">
    <source>
        <dbReference type="ARBA" id="ARBA00022448"/>
    </source>
</evidence>
<evidence type="ECO:0000259" key="70">
    <source>
        <dbReference type="PROSITE" id="PS51874"/>
    </source>
</evidence>
<evidence type="ECO:0000256" key="50">
    <source>
        <dbReference type="ARBA" id="ARBA00023136"/>
    </source>
</evidence>
<dbReference type="InterPro" id="IPR009003">
    <property type="entry name" value="Peptidase_S1_PA"/>
</dbReference>
<dbReference type="GO" id="GO:0039520">
    <property type="term" value="P:symbiont-mediated activation of host autophagy"/>
    <property type="evidence" value="ECO:0007669"/>
    <property type="project" value="UniProtKB-KW"/>
</dbReference>
<dbReference type="GO" id="GO:0006508">
    <property type="term" value="P:proteolysis"/>
    <property type="evidence" value="ECO:0007669"/>
    <property type="project" value="UniProtKB-KW"/>
</dbReference>
<dbReference type="Pfam" id="PF00680">
    <property type="entry name" value="RdRP_1"/>
    <property type="match status" value="1"/>
</dbReference>
<evidence type="ECO:0000259" key="69">
    <source>
        <dbReference type="PROSITE" id="PS51218"/>
    </source>
</evidence>
<keyword evidence="49" id="KW-0406">Ion transport</keyword>
<dbReference type="GO" id="GO:0042025">
    <property type="term" value="C:host cell nucleus"/>
    <property type="evidence" value="ECO:0007669"/>
    <property type="project" value="UniProtKB-SubCell"/>
</dbReference>
<keyword evidence="55" id="KW-0899">Viral immunoevasion</keyword>
<dbReference type="GO" id="GO:0017111">
    <property type="term" value="F:ribonucleoside triphosphate phosphatase activity"/>
    <property type="evidence" value="ECO:0007669"/>
    <property type="project" value="UniProtKB-EC"/>
</dbReference>
<dbReference type="PROSITE" id="PS50507">
    <property type="entry name" value="RDRP_SSRNA_POS"/>
    <property type="match status" value="1"/>
</dbReference>
<dbReference type="Gene3D" id="2.60.120.20">
    <property type="match status" value="3"/>
</dbReference>
<dbReference type="SUPFAM" id="SSF52540">
    <property type="entry name" value="P-loop containing nucleoside triphosphate hydrolases"/>
    <property type="match status" value="1"/>
</dbReference>
<comment type="function">
    <text evidence="61">Lies on the inner surface of the capsid shell. After binding to the host receptor, the capsid undergoes conformational changes. Capsid protein VP4 is released, Capsid protein VP1 N-terminus is externalized, and together, they shape a pore in the host membrane through which the viral genome is translocated into the host cell cytoplasm.</text>
</comment>
<keyword evidence="48" id="KW-1072">Activation of host autophagy by virus</keyword>
<keyword evidence="24" id="KW-0645">Protease</keyword>
<evidence type="ECO:0000256" key="29">
    <source>
        <dbReference type="ARBA" id="ARBA00022723"/>
    </source>
</evidence>
<keyword evidence="56" id="KW-0449">Lipoprotein</keyword>
<evidence type="ECO:0000256" key="35">
    <source>
        <dbReference type="ARBA" id="ARBA00022806"/>
    </source>
</evidence>
<dbReference type="Gene3D" id="6.10.20.20">
    <property type="entry name" value="Poliovirus 3A protein-like"/>
    <property type="match status" value="1"/>
</dbReference>
<evidence type="ECO:0000256" key="37">
    <source>
        <dbReference type="ARBA" id="ARBA00022809"/>
    </source>
</evidence>
<comment type="subcellular location">
    <subcellularLocation>
        <location evidence="5">Host cytoplasmic vesicle membrane</location>
        <topology evidence="5">Peripheral membrane protein</topology>
        <orientation evidence="5">Cytoplasmic side</orientation>
    </subcellularLocation>
    <subcellularLocation>
        <location evidence="4">Host nucleus</location>
    </subcellularLocation>
    <subcellularLocation>
        <location evidence="6">Virion</location>
    </subcellularLocation>
</comment>
<dbReference type="EMBL" id="PP035161">
    <property type="protein sequence ID" value="XAO13298.1"/>
    <property type="molecule type" value="Genomic_RNA"/>
</dbReference>
<dbReference type="PRINTS" id="PR00918">
    <property type="entry name" value="CALICVIRUSNS"/>
</dbReference>
<evidence type="ECO:0000256" key="66">
    <source>
        <dbReference type="ARBA" id="ARBA00047631"/>
    </source>
</evidence>
<evidence type="ECO:0000256" key="2">
    <source>
        <dbReference type="ARBA" id="ARBA00002372"/>
    </source>
</evidence>
<keyword evidence="50" id="KW-0472">Membrane</keyword>
<evidence type="ECO:0000256" key="3">
    <source>
        <dbReference type="ARBA" id="ARBA00002750"/>
    </source>
</evidence>
<evidence type="ECO:0000313" key="71">
    <source>
        <dbReference type="EMBL" id="XAO13298.1"/>
    </source>
</evidence>
<evidence type="ECO:0000256" key="23">
    <source>
        <dbReference type="ARBA" id="ARBA00022632"/>
    </source>
</evidence>
<dbReference type="GO" id="GO:0044162">
    <property type="term" value="C:host cell cytoplasmic vesicle membrane"/>
    <property type="evidence" value="ECO:0007669"/>
    <property type="project" value="UniProtKB-SubCell"/>
</dbReference>
<dbReference type="InterPro" id="IPR003138">
    <property type="entry name" value="Pico_P1A"/>
</dbReference>
<comment type="function">
    <text evidence="3">Localizes the viral replication complex to the surface of membranous vesicles. Together with protein 3CD binds the Cis-Active RNA Element (CRE) which is involved in RNA synthesis initiation. Acts as a cofactor to stimulate the activity of 3D polymerase, maybe through a nucleid acid chaperone activity.</text>
</comment>
<keyword evidence="51" id="KW-1099">Inhibition of host mRNA nuclear export by virus</keyword>
<comment type="subunit">
    <text evidence="8">Interacts with RNA-directed RNA polymerase.</text>
</comment>
<keyword evidence="40" id="KW-0460">Magnesium</keyword>
<keyword evidence="41" id="KW-0946">Virion</keyword>
<evidence type="ECO:0000256" key="11">
    <source>
        <dbReference type="ARBA" id="ARBA00020107"/>
    </source>
</evidence>
<evidence type="ECO:0000256" key="47">
    <source>
        <dbReference type="ARBA" id="ARBA00023039"/>
    </source>
</evidence>
<evidence type="ECO:0000256" key="36">
    <source>
        <dbReference type="ARBA" id="ARBA00022807"/>
    </source>
</evidence>
<evidence type="ECO:0000256" key="5">
    <source>
        <dbReference type="ARBA" id="ARBA00004295"/>
    </source>
</evidence>
<keyword evidence="34" id="KW-1161">Viral attachment to host cell</keyword>
<keyword evidence="13" id="KW-1113">Inhibition of host RLR pathway by virus</keyword>
<dbReference type="Pfam" id="PF22663">
    <property type="entry name" value="Rhv_5"/>
    <property type="match status" value="1"/>
</dbReference>
<evidence type="ECO:0000256" key="46">
    <source>
        <dbReference type="ARBA" id="ARBA00022995"/>
    </source>
</evidence>
<evidence type="ECO:0000256" key="51">
    <source>
        <dbReference type="ARBA" id="ARBA00023197"/>
    </source>
</evidence>
<evidence type="ECO:0000256" key="8">
    <source>
        <dbReference type="ARBA" id="ARBA00011124"/>
    </source>
</evidence>
<evidence type="ECO:0000256" key="16">
    <source>
        <dbReference type="ARBA" id="ARBA00022520"/>
    </source>
</evidence>
<comment type="catalytic activity">
    <reaction evidence="59">
        <text>Selective cleavage of Tyr-|-Gly bond in the picornavirus polyprotein.</text>
        <dbReference type="EC" id="3.4.22.29"/>
    </reaction>
</comment>
<keyword evidence="23" id="KW-1090">Inhibition of host innate immune response by virus</keyword>
<dbReference type="GO" id="GO:0039694">
    <property type="term" value="P:viral RNA genome replication"/>
    <property type="evidence" value="ECO:0007669"/>
    <property type="project" value="InterPro"/>
</dbReference>
<keyword evidence="32" id="KW-0863">Zinc-finger</keyword>
<dbReference type="GO" id="GO:0015267">
    <property type="term" value="F:channel activity"/>
    <property type="evidence" value="ECO:0007669"/>
    <property type="project" value="UniProtKB-KW"/>
</dbReference>
<dbReference type="InterPro" id="IPR044067">
    <property type="entry name" value="PCV_3C_PRO"/>
</dbReference>
<dbReference type="PROSITE" id="PS51874">
    <property type="entry name" value="PCV_3C_PRO"/>
    <property type="match status" value="1"/>
</dbReference>
<dbReference type="InterPro" id="IPR002527">
    <property type="entry name" value="Pico_P2B"/>
</dbReference>
<comment type="similarity">
    <text evidence="7">Belongs to the picornaviruses polyprotein family.</text>
</comment>
<keyword evidence="36" id="KW-0788">Thiol protease</keyword>
<evidence type="ECO:0000256" key="40">
    <source>
        <dbReference type="ARBA" id="ARBA00022842"/>
    </source>
</evidence>
<evidence type="ECO:0000256" key="22">
    <source>
        <dbReference type="ARBA" id="ARBA00022595"/>
    </source>
</evidence>
<dbReference type="Pfam" id="PF00548">
    <property type="entry name" value="Peptidase_C3"/>
    <property type="match status" value="1"/>
</dbReference>
<evidence type="ECO:0000256" key="33">
    <source>
        <dbReference type="ARBA" id="ARBA00022801"/>
    </source>
</evidence>
<dbReference type="SUPFAM" id="SSF56672">
    <property type="entry name" value="DNA/RNA polymerases"/>
    <property type="match status" value="1"/>
</dbReference>
<dbReference type="Gene3D" id="4.10.880.10">
    <property type="entry name" value="Poliovirus 3D polymerase Domain 1 (Nucleotidyltransferase)"/>
    <property type="match status" value="2"/>
</dbReference>
<keyword evidence="18" id="KW-1192">Host mRNA suppression by virus</keyword>
<evidence type="ECO:0000256" key="56">
    <source>
        <dbReference type="ARBA" id="ARBA00023288"/>
    </source>
</evidence>
<keyword evidence="43" id="KW-0694">RNA-binding</keyword>
<dbReference type="Pfam" id="PF00073">
    <property type="entry name" value="Rhv"/>
    <property type="match status" value="2"/>
</dbReference>
<evidence type="ECO:0000256" key="13">
    <source>
        <dbReference type="ARBA" id="ARBA00022482"/>
    </source>
</evidence>
<proteinExistence type="inferred from homology"/>
<keyword evidence="38" id="KW-0862">Zinc</keyword>
<comment type="function">
    <text evidence="2">Induces and associates with structural rearrangements of intracellular membranes. Displays RNA-binding, nucleotide binding and NTPase activities. May play a role in virion morphogenesis and viral RNA encapsidation by interacting with the capsid protein VP3.</text>
</comment>
<evidence type="ECO:0000256" key="19">
    <source>
        <dbReference type="ARBA" id="ARBA00022561"/>
    </source>
</evidence>
<keyword evidence="37" id="KW-1193">Eukaryotic host translation shutoff by virus</keyword>
<keyword evidence="35" id="KW-0347">Helicase</keyword>
<comment type="subunit">
    <text evidence="9">Interacts with capsid protein VP1 and capsid protein VP3 to form heterotrimeric protomers.</text>
</comment>
<dbReference type="GO" id="GO:0044694">
    <property type="term" value="P:symbiont genome entry into host cell via pore formation in plasma membrane"/>
    <property type="evidence" value="ECO:0007669"/>
    <property type="project" value="UniProtKB-KW"/>
</dbReference>
<dbReference type="Gene3D" id="1.20.960.20">
    <property type="match status" value="1"/>
</dbReference>
<evidence type="ECO:0000256" key="18">
    <source>
        <dbReference type="ARBA" id="ARBA00022557"/>
    </source>
</evidence>
<dbReference type="InterPro" id="IPR043502">
    <property type="entry name" value="DNA/RNA_pol_sf"/>
</dbReference>
<keyword evidence="52" id="KW-1035">Host cytoplasm</keyword>
<keyword evidence="53" id="KW-1262">Eukaryotic host gene expression shutoff by virus</keyword>
<comment type="subunit">
    <text evidence="65">Homohexamer; forms a hexameric ring structure with 6-fold symmetry characteristic of AAA+ ATPases. Interacts (via N-terminus) with host RTN3 (via reticulon domain); this interaction is important for viral replication. Interacts with capsid protein VP3; this interaction may be important for virion morphogenesis.</text>
</comment>
<evidence type="ECO:0000256" key="53">
    <source>
        <dbReference type="ARBA" id="ARBA00023247"/>
    </source>
</evidence>
<dbReference type="InterPro" id="IPR027417">
    <property type="entry name" value="P-loop_NTPase"/>
</dbReference>
<keyword evidence="22" id="KW-1162">Viral penetration into host cytoplasm</keyword>
<evidence type="ECO:0000256" key="55">
    <source>
        <dbReference type="ARBA" id="ARBA00023280"/>
    </source>
</evidence>
<dbReference type="Pfam" id="PF01552">
    <property type="entry name" value="Pico_P2B"/>
    <property type="match status" value="1"/>
</dbReference>
<evidence type="ECO:0000256" key="10">
    <source>
        <dbReference type="ARBA" id="ARBA00011647"/>
    </source>
</evidence>
<evidence type="ECO:0000256" key="9">
    <source>
        <dbReference type="ARBA" id="ARBA00011474"/>
    </source>
</evidence>
<keyword evidence="42" id="KW-1043">Host membrane</keyword>